<dbReference type="Proteomes" id="UP000182034">
    <property type="component" value="Unassembled WGS sequence"/>
</dbReference>
<dbReference type="InterPro" id="IPR012867">
    <property type="entry name" value="DUF1648"/>
</dbReference>
<proteinExistence type="predicted"/>
<feature type="transmembrane region" description="Helical" evidence="1">
    <location>
        <begin position="50"/>
        <end position="69"/>
    </location>
</feature>
<feature type="transmembrane region" description="Helical" evidence="1">
    <location>
        <begin position="126"/>
        <end position="146"/>
    </location>
</feature>
<dbReference type="Pfam" id="PF07853">
    <property type="entry name" value="DUF1648"/>
    <property type="match status" value="1"/>
</dbReference>
<dbReference type="RefSeq" id="WP_072411134.1">
    <property type="nucleotide sequence ID" value="NZ_FPKW01000012.1"/>
</dbReference>
<feature type="domain" description="DUF1648" evidence="2">
    <location>
        <begin position="13"/>
        <end position="59"/>
    </location>
</feature>
<evidence type="ECO:0000313" key="3">
    <source>
        <dbReference type="EMBL" id="SFZ95778.1"/>
    </source>
</evidence>
<name>A0A1K2IU50_9FLAO</name>
<gene>
    <name evidence="3" type="ORF">SAMN05216324_11299</name>
</gene>
<dbReference type="PANTHER" id="PTHR37810">
    <property type="entry name" value="IMMUNITY PROTEIN SDPI"/>
    <property type="match status" value="1"/>
</dbReference>
<dbReference type="STRING" id="1612149.SAMN05216324_11299"/>
<keyword evidence="1" id="KW-0812">Transmembrane</keyword>
<keyword evidence="1" id="KW-1133">Transmembrane helix</keyword>
<dbReference type="OrthoDB" id="9808690at2"/>
<keyword evidence="1" id="KW-0472">Membrane</keyword>
<evidence type="ECO:0000259" key="2">
    <source>
        <dbReference type="Pfam" id="PF07853"/>
    </source>
</evidence>
<reference evidence="4" key="1">
    <citation type="submission" date="2016-10" db="EMBL/GenBank/DDBJ databases">
        <authorList>
            <person name="Varghese N."/>
            <person name="Submissions S."/>
        </authorList>
    </citation>
    <scope>NUCLEOTIDE SEQUENCE [LARGE SCALE GENOMIC DNA]</scope>
    <source>
        <strain evidence="4">SUR2</strain>
    </source>
</reference>
<accession>A0A1K2IU50</accession>
<dbReference type="EMBL" id="FPKW01000012">
    <property type="protein sequence ID" value="SFZ95778.1"/>
    <property type="molecule type" value="Genomic_DNA"/>
</dbReference>
<dbReference type="GO" id="GO:0009636">
    <property type="term" value="P:response to toxic substance"/>
    <property type="evidence" value="ECO:0007669"/>
    <property type="project" value="TreeGrafter"/>
</dbReference>
<feature type="transmembrane region" description="Helical" evidence="1">
    <location>
        <begin position="6"/>
        <end position="29"/>
    </location>
</feature>
<dbReference type="AlphaFoldDB" id="A0A1K2IU50"/>
<sequence>MKISSILLVVNTLLLVVIWAFTGMKYAGLPDIIPTHFNFQGNVDGESRKAAIWALPCIATFISVLFAGLSREPNSTLLNVPKSFRNKKTLELYLYSIQFPVMLLFLDIIIESICIAEGRQAKLSELIFFIVGLLFAVIGVGLVKSIQEGIRSKVNH</sequence>
<keyword evidence="4" id="KW-1185">Reference proteome</keyword>
<organism evidence="3 4">
    <name type="scientific">Chryseobacterium limigenitum</name>
    <dbReference type="NCBI Taxonomy" id="1612149"/>
    <lineage>
        <taxon>Bacteria</taxon>
        <taxon>Pseudomonadati</taxon>
        <taxon>Bacteroidota</taxon>
        <taxon>Flavobacteriia</taxon>
        <taxon>Flavobacteriales</taxon>
        <taxon>Weeksellaceae</taxon>
        <taxon>Chryseobacterium group</taxon>
        <taxon>Chryseobacterium</taxon>
    </lineage>
</organism>
<evidence type="ECO:0000256" key="1">
    <source>
        <dbReference type="SAM" id="Phobius"/>
    </source>
</evidence>
<protein>
    <recommendedName>
        <fullName evidence="2">DUF1648 domain-containing protein</fullName>
    </recommendedName>
</protein>
<feature type="transmembrane region" description="Helical" evidence="1">
    <location>
        <begin position="92"/>
        <end position="114"/>
    </location>
</feature>
<dbReference type="PANTHER" id="PTHR37810:SF5">
    <property type="entry name" value="IMMUNITY PROTEIN SDPI"/>
    <property type="match status" value="1"/>
</dbReference>
<evidence type="ECO:0000313" key="4">
    <source>
        <dbReference type="Proteomes" id="UP000182034"/>
    </source>
</evidence>